<dbReference type="Pfam" id="PF02204">
    <property type="entry name" value="VPS9"/>
    <property type="match status" value="1"/>
</dbReference>
<protein>
    <recommendedName>
        <fullName evidence="2">VPS9 domain-containing protein</fullName>
    </recommendedName>
</protein>
<dbReference type="GO" id="GO:0030139">
    <property type="term" value="C:endocytic vesicle"/>
    <property type="evidence" value="ECO:0007669"/>
    <property type="project" value="TreeGrafter"/>
</dbReference>
<feature type="region of interest" description="Disordered" evidence="1">
    <location>
        <begin position="143"/>
        <end position="182"/>
    </location>
</feature>
<dbReference type="GO" id="GO:0016192">
    <property type="term" value="P:vesicle-mediated transport"/>
    <property type="evidence" value="ECO:0007669"/>
    <property type="project" value="InterPro"/>
</dbReference>
<feature type="compositionally biased region" description="Low complexity" evidence="1">
    <location>
        <begin position="148"/>
        <end position="161"/>
    </location>
</feature>
<feature type="region of interest" description="Disordered" evidence="1">
    <location>
        <begin position="509"/>
        <end position="619"/>
    </location>
</feature>
<feature type="region of interest" description="Disordered" evidence="1">
    <location>
        <begin position="1"/>
        <end position="28"/>
    </location>
</feature>
<accession>A0A9P7NJ31</accession>
<dbReference type="OrthoDB" id="10264848at2759"/>
<dbReference type="InterPro" id="IPR045046">
    <property type="entry name" value="Vps9-like"/>
</dbReference>
<feature type="compositionally biased region" description="Low complexity" evidence="1">
    <location>
        <begin position="589"/>
        <end position="619"/>
    </location>
</feature>
<comment type="caution">
    <text evidence="3">The sequence shown here is derived from an EMBL/GenBank/DDBJ whole genome shotgun (WGS) entry which is preliminary data.</text>
</comment>
<dbReference type="GO" id="GO:0031267">
    <property type="term" value="F:small GTPase binding"/>
    <property type="evidence" value="ECO:0007669"/>
    <property type="project" value="TreeGrafter"/>
</dbReference>
<organism evidence="3 4">
    <name type="scientific">Claviceps pusilla</name>
    <dbReference type="NCBI Taxonomy" id="123648"/>
    <lineage>
        <taxon>Eukaryota</taxon>
        <taxon>Fungi</taxon>
        <taxon>Dikarya</taxon>
        <taxon>Ascomycota</taxon>
        <taxon>Pezizomycotina</taxon>
        <taxon>Sordariomycetes</taxon>
        <taxon>Hypocreomycetidae</taxon>
        <taxon>Hypocreales</taxon>
        <taxon>Clavicipitaceae</taxon>
        <taxon>Claviceps</taxon>
    </lineage>
</organism>
<feature type="domain" description="VPS9" evidence="2">
    <location>
        <begin position="234"/>
        <end position="390"/>
    </location>
</feature>
<name>A0A9P7NJ31_9HYPO</name>
<feature type="region of interest" description="Disordered" evidence="1">
    <location>
        <begin position="41"/>
        <end position="81"/>
    </location>
</feature>
<sequence>MSSQSPPPSEAIRQGVPRMSSFSSVTSSNVDYTLRLPKKASTTAISLDQEAPIRDDGDEVPDAFESGVHSDNEENAEPGRGSVELDELPIELITLTDRFIESLSARSHPTPVDIEKLSRMFQDFYALASSHVNTHINALATRQKREASPAPSISSISSAASRLRSKATSIGAKDRPKIEAQQQRQMITSEELANRKKARKALEIKRAMLEEAVERRVCEGIYQRIYRHRTTHDEAQDEKLRSKTAALALVGISPADLGVDYGEEVAQNSAATKKVTEQMRESLEAARRDVIRMSEVRYPLAKAIHLKAAHKSIVDTLADVHPSASADEIMPMLIYTLITLPPENLHVISDLHFIQYFRWEQKLTGEAAYCLTNLEAAISFLQTVDLSTLRADEHPSGPPKPDGTASTPTTETFPPAYGILSPSEPVAETAEKDSESVTTSKLALPPSGVKATTVLRNRGISDLVHTPAQALGAAGGAVISTADHGLKTISNSLGDSYSFLVGKLRELQDGPKKDSIPVPRTLDDARKLVSTPPPDEDDNGSVCDSVLGGLEDAEQHHKQHASAREDRVLSLIGGRRDVSVDNGRGGGSSSTKNSSSTDDVKTTNASTPAATATPASATSTTPAMLDSVLSLGSSLNPIGRLSSMGMMRGFGRSTPAKDSTLAADGGDLATAFPDIAAALPPKQVTIPKLPPPNKRFLELQSPADLKLGEVRELLREHRRMAVALKNLGAFDSK</sequence>
<keyword evidence="4" id="KW-1185">Reference proteome</keyword>
<dbReference type="InterPro" id="IPR037191">
    <property type="entry name" value="VPS9_dom_sf"/>
</dbReference>
<dbReference type="GO" id="GO:0005829">
    <property type="term" value="C:cytosol"/>
    <property type="evidence" value="ECO:0007669"/>
    <property type="project" value="TreeGrafter"/>
</dbReference>
<evidence type="ECO:0000313" key="4">
    <source>
        <dbReference type="Proteomes" id="UP000748025"/>
    </source>
</evidence>
<dbReference type="Proteomes" id="UP000748025">
    <property type="component" value="Unassembled WGS sequence"/>
</dbReference>
<feature type="compositionally biased region" description="Basic and acidic residues" evidence="1">
    <location>
        <begin position="509"/>
        <end position="527"/>
    </location>
</feature>
<gene>
    <name evidence="3" type="ORF">E4U43_007764</name>
</gene>
<dbReference type="GO" id="GO:0005085">
    <property type="term" value="F:guanyl-nucleotide exchange factor activity"/>
    <property type="evidence" value="ECO:0007669"/>
    <property type="project" value="InterPro"/>
</dbReference>
<dbReference type="PROSITE" id="PS51205">
    <property type="entry name" value="VPS9"/>
    <property type="match status" value="1"/>
</dbReference>
<dbReference type="InterPro" id="IPR003123">
    <property type="entry name" value="VPS9"/>
</dbReference>
<dbReference type="SMART" id="SM00167">
    <property type="entry name" value="VPS9"/>
    <property type="match status" value="1"/>
</dbReference>
<dbReference type="AlphaFoldDB" id="A0A9P7NJ31"/>
<dbReference type="Gene3D" id="1.20.1050.80">
    <property type="entry name" value="VPS9 domain"/>
    <property type="match status" value="1"/>
</dbReference>
<evidence type="ECO:0000256" key="1">
    <source>
        <dbReference type="SAM" id="MobiDB-lite"/>
    </source>
</evidence>
<proteinExistence type="predicted"/>
<evidence type="ECO:0000313" key="3">
    <source>
        <dbReference type="EMBL" id="KAG6018040.1"/>
    </source>
</evidence>
<evidence type="ECO:0000259" key="2">
    <source>
        <dbReference type="PROSITE" id="PS51205"/>
    </source>
</evidence>
<reference evidence="3" key="1">
    <citation type="journal article" date="2020" name="bioRxiv">
        <title>Whole genome comparisons of ergot fungi reveals the divergence and evolution of species within the genus Claviceps are the result of varying mechanisms driving genome evolution and host range expansion.</title>
        <authorList>
            <person name="Wyka S.A."/>
            <person name="Mondo S.J."/>
            <person name="Liu M."/>
            <person name="Dettman J."/>
            <person name="Nalam V."/>
            <person name="Broders K.D."/>
        </authorList>
    </citation>
    <scope>NUCLEOTIDE SEQUENCE</scope>
    <source>
        <strain evidence="3">CCC 602</strain>
    </source>
</reference>
<feature type="region of interest" description="Disordered" evidence="1">
    <location>
        <begin position="390"/>
        <end position="414"/>
    </location>
</feature>
<feature type="compositionally biased region" description="Basic and acidic residues" evidence="1">
    <location>
        <begin position="562"/>
        <end position="579"/>
    </location>
</feature>
<dbReference type="SUPFAM" id="SSF109993">
    <property type="entry name" value="VPS9 domain"/>
    <property type="match status" value="1"/>
</dbReference>
<dbReference type="EMBL" id="SRPW01000073">
    <property type="protein sequence ID" value="KAG6018040.1"/>
    <property type="molecule type" value="Genomic_DNA"/>
</dbReference>
<dbReference type="PANTHER" id="PTHR23101:SF97">
    <property type="entry name" value="DOMAIN PROTEIN, PUTATIVE (AFU_ORTHOLOGUE AFUA_2G10890)-RELATED"/>
    <property type="match status" value="1"/>
</dbReference>
<dbReference type="PANTHER" id="PTHR23101">
    <property type="entry name" value="RAB GDP/GTP EXCHANGE FACTOR"/>
    <property type="match status" value="1"/>
</dbReference>